<comment type="caution">
    <text evidence="5">The sequence shown here is derived from an EMBL/GenBank/DDBJ whole genome shotgun (WGS) entry which is preliminary data.</text>
</comment>
<dbReference type="InterPro" id="IPR020449">
    <property type="entry name" value="Tscrpt_reg_AraC-type_HTH"/>
</dbReference>
<dbReference type="InterPro" id="IPR018062">
    <property type="entry name" value="HTH_AraC-typ_CS"/>
</dbReference>
<accession>A0ABS7GPC3</accession>
<organism evidence="5 6">
    <name type="scientific">Rhizobium mesosinicum</name>
    <dbReference type="NCBI Taxonomy" id="335017"/>
    <lineage>
        <taxon>Bacteria</taxon>
        <taxon>Pseudomonadati</taxon>
        <taxon>Pseudomonadota</taxon>
        <taxon>Alphaproteobacteria</taxon>
        <taxon>Hyphomicrobiales</taxon>
        <taxon>Rhizobiaceae</taxon>
        <taxon>Rhizobium/Agrobacterium group</taxon>
        <taxon>Rhizobium</taxon>
    </lineage>
</organism>
<keyword evidence="6" id="KW-1185">Reference proteome</keyword>
<dbReference type="Proteomes" id="UP000717752">
    <property type="component" value="Unassembled WGS sequence"/>
</dbReference>
<dbReference type="EMBL" id="JAEUAK010000001">
    <property type="protein sequence ID" value="MBW9051084.1"/>
    <property type="molecule type" value="Genomic_DNA"/>
</dbReference>
<evidence type="ECO:0000259" key="4">
    <source>
        <dbReference type="PROSITE" id="PS01124"/>
    </source>
</evidence>
<dbReference type="InterPro" id="IPR009057">
    <property type="entry name" value="Homeodomain-like_sf"/>
</dbReference>
<dbReference type="Gene3D" id="1.10.10.60">
    <property type="entry name" value="Homeodomain-like"/>
    <property type="match status" value="2"/>
</dbReference>
<dbReference type="PROSITE" id="PS01124">
    <property type="entry name" value="HTH_ARAC_FAMILY_2"/>
    <property type="match status" value="1"/>
</dbReference>
<protein>
    <submittedName>
        <fullName evidence="5">Helix-turn-helix transcriptional regulator</fullName>
    </submittedName>
</protein>
<dbReference type="PROSITE" id="PS00041">
    <property type="entry name" value="HTH_ARAC_FAMILY_1"/>
    <property type="match status" value="1"/>
</dbReference>
<sequence length="305" mass="33807">MSDVSPAATFGKRAWGRFIDSKQSSLETFVVSDGTNSVMRQKAISSGIGLTDRIASEDAFLVMTQMSQMPLYELWYGETLVVKQSLQTASVTIIDLENDPVGYLPQPFDRVMFYFSKASLGRMLEAEGGSSSLSLHAKAGHVDETLNRLAAMMLPALDPSDITDRFLFDHMTSAAAWHVMQNYGGKQNAWEQLGEILSPDRLKRAKEMLSLMPANAVNTDDIAEQVGLTPVRFVKAFERTTGMSPAKWAKNQRIEISKAHLFEARLSLREVAEECGFADQSHFTRTFSAATGLTPAAWRHARRGM</sequence>
<dbReference type="RefSeq" id="WP_220332623.1">
    <property type="nucleotide sequence ID" value="NZ_JAEUAK010000001.1"/>
</dbReference>
<dbReference type="Pfam" id="PF12833">
    <property type="entry name" value="HTH_18"/>
    <property type="match status" value="1"/>
</dbReference>
<dbReference type="InterPro" id="IPR018060">
    <property type="entry name" value="HTH_AraC"/>
</dbReference>
<dbReference type="PRINTS" id="PR00032">
    <property type="entry name" value="HTHARAC"/>
</dbReference>
<feature type="domain" description="HTH araC/xylS-type" evidence="4">
    <location>
        <begin position="203"/>
        <end position="301"/>
    </location>
</feature>
<keyword evidence="2" id="KW-0238">DNA-binding</keyword>
<dbReference type="SMART" id="SM00342">
    <property type="entry name" value="HTH_ARAC"/>
    <property type="match status" value="1"/>
</dbReference>
<dbReference type="PANTHER" id="PTHR46796:SF14">
    <property type="entry name" value="TRANSCRIPTIONAL REGULATORY PROTEIN"/>
    <property type="match status" value="1"/>
</dbReference>
<evidence type="ECO:0000256" key="1">
    <source>
        <dbReference type="ARBA" id="ARBA00023015"/>
    </source>
</evidence>
<evidence type="ECO:0000313" key="5">
    <source>
        <dbReference type="EMBL" id="MBW9051084.1"/>
    </source>
</evidence>
<gene>
    <name evidence="5" type="ORF">JNB85_01505</name>
</gene>
<reference evidence="5 6" key="1">
    <citation type="journal article" date="2021" name="MBio">
        <title>Poor Competitiveness of Bradyrhizobium in Pigeon Pea Root Colonization in Indian Soils.</title>
        <authorList>
            <person name="Chalasani D."/>
            <person name="Basu A."/>
            <person name="Pullabhotla S.V.S.R.N."/>
            <person name="Jorrin B."/>
            <person name="Neal A.L."/>
            <person name="Poole P.S."/>
            <person name="Podile A.R."/>
            <person name="Tkacz A."/>
        </authorList>
    </citation>
    <scope>NUCLEOTIDE SEQUENCE [LARGE SCALE GENOMIC DNA]</scope>
    <source>
        <strain evidence="5 6">HU56</strain>
    </source>
</reference>
<proteinExistence type="predicted"/>
<dbReference type="SUPFAM" id="SSF46689">
    <property type="entry name" value="Homeodomain-like"/>
    <property type="match status" value="2"/>
</dbReference>
<dbReference type="InterPro" id="IPR050204">
    <property type="entry name" value="AraC_XylS_family_regulators"/>
</dbReference>
<evidence type="ECO:0000313" key="6">
    <source>
        <dbReference type="Proteomes" id="UP000717752"/>
    </source>
</evidence>
<evidence type="ECO:0000256" key="3">
    <source>
        <dbReference type="ARBA" id="ARBA00023163"/>
    </source>
</evidence>
<dbReference type="PANTHER" id="PTHR46796">
    <property type="entry name" value="HTH-TYPE TRANSCRIPTIONAL ACTIVATOR RHAS-RELATED"/>
    <property type="match status" value="1"/>
</dbReference>
<keyword evidence="1" id="KW-0805">Transcription regulation</keyword>
<keyword evidence="3" id="KW-0804">Transcription</keyword>
<evidence type="ECO:0000256" key="2">
    <source>
        <dbReference type="ARBA" id="ARBA00023125"/>
    </source>
</evidence>
<name>A0ABS7GPC3_9HYPH</name>